<feature type="region of interest" description="Disordered" evidence="6">
    <location>
        <begin position="1348"/>
        <end position="1558"/>
    </location>
</feature>
<dbReference type="InterPro" id="IPR040007">
    <property type="entry name" value="Tho2"/>
</dbReference>
<feature type="compositionally biased region" description="Low complexity" evidence="6">
    <location>
        <begin position="1399"/>
        <end position="1422"/>
    </location>
</feature>
<dbReference type="RefSeq" id="XP_022674082.1">
    <property type="nucleotide sequence ID" value="XM_022822241.1"/>
</dbReference>
<dbReference type="GeneID" id="34714226"/>
<dbReference type="InterPro" id="IPR032302">
    <property type="entry name" value="THOC2_N"/>
</dbReference>
<protein>
    <recommendedName>
        <fullName evidence="3">THO complex subunit 2</fullName>
    </recommendedName>
</protein>
<dbReference type="GO" id="GO:0000445">
    <property type="term" value="C:THO complex part of transcription export complex"/>
    <property type="evidence" value="ECO:0007669"/>
    <property type="project" value="TreeGrafter"/>
</dbReference>
<sequence length="1558" mass="179191">MALFERLNNLASKLPNNTDNDNSSFFNQKFFDEPETGISTLMDKFKALDSASQKRDYVYELLEEALSLLNRKPEDKPESLNLDAIGKVIVLLCDHDRFNFDIFVSLVNSFPWEPENGLYDLLGCMKELQTDLCVYLNDSFLSKGPEKWSKDFWSSFKKAIVPEFFLLQKPNVFLECSTGFSQLILMLSIAFENVDRFQSVQYYSKQLKFIMGKYRLDPIRCLDLILQVCSLHVVEHHEFILELLRLTEFWPHSNLANCQEYEHLNQGGNPVATRLIINHLNTQSSDEKYIDLVVQLIKGGFVSFAAIFDCLTPGDSTIEEFVSLKLKKLEEESLEGSLNPLAMAAVLPDDDDDDKDDSKGNEDTKASDLKDAEMSEKEREALLSESVETSPKWKLVERLLTHSMLMPGLYALLKYPKFFNVNDKLVECVLQVFDDMIEPLLRSLNKMDISQSFRPISKLSHNGIPTKQDRLVRQYNSLQKTPSFIQGAQYIFYSQDTRENILKIETIQELFDYSHLLFDTIGPRILLNPKLVEHICAIIESDISNNSQNENNLEKWIDYTRKFLVPVLGLIEDQQIVANAIYSVMKHFPYEKRYFLYNELNTKISEDNIHVRLQFNKYQKKIRSLLKSLSIDNIAVKCRDVANYVSCNPLSTLGSILKQIENYDKVSELIVVSAEFFSEFAYDTLQYILLIQLASERSTLQDDGITPKMWISRLSLFIAGLAKVCSKMDMSNIFVFMVKSLHKDPSLTLSILKEMITQVAGIQNLYDVNWNTLIMLNSGPFLKQLGRALVLDFRDKYFNRSKAIINYLVKLNAVSEMIVMLTNLNLKIQSENDVHFKILSSKCDESNSLLWSFIELLKHVLTEEQFKANVLPFNVLIEEYQFPIEWAFDIWRDYFDSKLVRSEEDASQINNILYDTNFNSIEFNNLEKTLLIDFWRLSLYDIRLDEKLYKEQHDLFEGKRRNAKVLKERHSLLNDVQKISNDLSEHRNVLEKTKKLLEEKKALWFPVMSSERIAAFLQHCVIPRVIFSPFDAIYSATFITETFSKQEVLDIVKQLVSSGILGTLLFSLTVNESSNMALFFKDIFVKVEEWRHLALFDDNELTKQQLCEVYYELTEQVSFALEESNYMSIRNTIQFLNFISEVFPVVDEHLQLVLETLDDLLEREKREDIILPCNALKGHLKARLATASKKSDFVTLPESEVKKYQEELALIKKYRDAKKAEELEEKRKEEAEQREREIAERKSSDNTQSTSSHSKTNGNRAIPISQVMDGLYKVERHIKDVDYSRAVPFIYDLQSQSDFRKLIHNPNNINSFRNKLRILLEDYYEKVTNNPPEHYKSIFESILKSTQSAPLPQGPISSSMYEESDVKPTKGAASKYSSDKSRTTTSTRIPSEPKNANQSSTNTNSRATPATATAASTTPASRYQRSSGPVNLPKAPAGASKPATTQSRFHNALPSGPRNDNSYNNRNSNNPKSSSAASQPPARSYGNHNQGKSFGNIPNEPRKRQSEESYQGSSRFSNSKRPKLNERDRDHDRDRSSKVQNSLPTGPKRQAGGSRFSR</sequence>
<dbReference type="Pfam" id="PF16134">
    <property type="entry name" value="THOC2_N"/>
    <property type="match status" value="1"/>
</dbReference>
<feature type="compositionally biased region" description="Low complexity" evidence="6">
    <location>
        <begin position="1458"/>
        <end position="1484"/>
    </location>
</feature>
<dbReference type="KEGG" id="kmx:KLMA_10569"/>
<comment type="similarity">
    <text evidence="2">Belongs to the THOC2 family.</text>
</comment>
<dbReference type="GO" id="GO:0006397">
    <property type="term" value="P:mRNA processing"/>
    <property type="evidence" value="ECO:0007669"/>
    <property type="project" value="InterPro"/>
</dbReference>
<feature type="compositionally biased region" description="Basic and acidic residues" evidence="6">
    <location>
        <begin position="356"/>
        <end position="382"/>
    </location>
</feature>
<dbReference type="GO" id="GO:0003729">
    <property type="term" value="F:mRNA binding"/>
    <property type="evidence" value="ECO:0007669"/>
    <property type="project" value="TreeGrafter"/>
</dbReference>
<accession>W0T5V1</accession>
<evidence type="ECO:0000259" key="9">
    <source>
        <dbReference type="Pfam" id="PF16134"/>
    </source>
</evidence>
<proteinExistence type="inferred from homology"/>
<evidence type="ECO:0000256" key="3">
    <source>
        <dbReference type="ARBA" id="ARBA00019596"/>
    </source>
</evidence>
<evidence type="ECO:0000259" key="8">
    <source>
        <dbReference type="Pfam" id="PF11732"/>
    </source>
</evidence>
<dbReference type="Pfam" id="PF11732">
    <property type="entry name" value="Thoc2"/>
    <property type="match status" value="1"/>
</dbReference>
<feature type="coiled-coil region" evidence="5">
    <location>
        <begin position="976"/>
        <end position="1003"/>
    </location>
</feature>
<feature type="compositionally biased region" description="Polar residues" evidence="6">
    <location>
        <begin position="1508"/>
        <end position="1519"/>
    </location>
</feature>
<organism evidence="10 11">
    <name type="scientific">Kluyveromyces marxianus (strain DMKU3-1042 / BCC 29191 / NBRC 104275)</name>
    <name type="common">Yeast</name>
    <name type="synonym">Candida kefyr</name>
    <dbReference type="NCBI Taxonomy" id="1003335"/>
    <lineage>
        <taxon>Eukaryota</taxon>
        <taxon>Fungi</taxon>
        <taxon>Dikarya</taxon>
        <taxon>Ascomycota</taxon>
        <taxon>Saccharomycotina</taxon>
        <taxon>Saccharomycetes</taxon>
        <taxon>Saccharomycetales</taxon>
        <taxon>Saccharomycetaceae</taxon>
        <taxon>Kluyveromyces</taxon>
    </lineage>
</organism>
<feature type="compositionally biased region" description="Basic and acidic residues" evidence="6">
    <location>
        <begin position="1221"/>
        <end position="1244"/>
    </location>
</feature>
<keyword evidence="5" id="KW-0175">Coiled coil</keyword>
<evidence type="ECO:0000256" key="1">
    <source>
        <dbReference type="ARBA" id="ARBA00004123"/>
    </source>
</evidence>
<evidence type="ECO:0000256" key="6">
    <source>
        <dbReference type="SAM" id="MobiDB-lite"/>
    </source>
</evidence>
<evidence type="ECO:0000313" key="10">
    <source>
        <dbReference type="EMBL" id="BAO38191.1"/>
    </source>
</evidence>
<gene>
    <name evidence="10" type="primary">THO2</name>
    <name evidence="10" type="ORF">KLMA_10569</name>
</gene>
<dbReference type="OrthoDB" id="29024at2759"/>
<comment type="subcellular location">
    <subcellularLocation>
        <location evidence="1">Nucleus</location>
    </subcellularLocation>
</comment>
<dbReference type="GO" id="GO:0006406">
    <property type="term" value="P:mRNA export from nucleus"/>
    <property type="evidence" value="ECO:0007669"/>
    <property type="project" value="InterPro"/>
</dbReference>
<dbReference type="VEuPathDB" id="FungiDB:KLMA_10569"/>
<dbReference type="Proteomes" id="UP000065495">
    <property type="component" value="Chromosome 1"/>
</dbReference>
<evidence type="ECO:0000313" key="11">
    <source>
        <dbReference type="Proteomes" id="UP000065495"/>
    </source>
</evidence>
<feature type="domain" description="THO complex subunitTHOC2 C-terminal" evidence="7">
    <location>
        <begin position="925"/>
        <end position="1180"/>
    </location>
</feature>
<feature type="compositionally biased region" description="Polar residues" evidence="6">
    <location>
        <begin position="1348"/>
        <end position="1361"/>
    </location>
</feature>
<dbReference type="EMBL" id="AP012213">
    <property type="protein sequence ID" value="BAO38191.1"/>
    <property type="molecule type" value="Genomic_DNA"/>
</dbReference>
<feature type="region of interest" description="Disordered" evidence="6">
    <location>
        <begin position="1221"/>
        <end position="1262"/>
    </location>
</feature>
<name>W0T5V1_KLUMD</name>
<feature type="compositionally biased region" description="Basic and acidic residues" evidence="6">
    <location>
        <begin position="1523"/>
        <end position="1537"/>
    </location>
</feature>
<dbReference type="PANTHER" id="PTHR21597:SF0">
    <property type="entry name" value="THO COMPLEX SUBUNIT 2"/>
    <property type="match status" value="1"/>
</dbReference>
<evidence type="ECO:0000256" key="5">
    <source>
        <dbReference type="SAM" id="Coils"/>
    </source>
</evidence>
<keyword evidence="4" id="KW-0539">Nucleus</keyword>
<evidence type="ECO:0000259" key="7">
    <source>
        <dbReference type="Pfam" id="PF11262"/>
    </source>
</evidence>
<dbReference type="Pfam" id="PF11262">
    <property type="entry name" value="Tho2"/>
    <property type="match status" value="1"/>
</dbReference>
<evidence type="ECO:0000256" key="2">
    <source>
        <dbReference type="ARBA" id="ARBA00007857"/>
    </source>
</evidence>
<dbReference type="PANTHER" id="PTHR21597">
    <property type="entry name" value="THO2 PROTEIN"/>
    <property type="match status" value="1"/>
</dbReference>
<dbReference type="InterPro" id="IPR021726">
    <property type="entry name" value="THO_THOC2_N"/>
</dbReference>
<feature type="domain" description="THO complex subunit 2 N-terminal" evidence="9">
    <location>
        <begin position="35"/>
        <end position="638"/>
    </location>
</feature>
<feature type="domain" description="THO complex subunitTHOC2 N-terminal" evidence="8">
    <location>
        <begin position="642"/>
        <end position="715"/>
    </location>
</feature>
<feature type="region of interest" description="Disordered" evidence="6">
    <location>
        <begin position="345"/>
        <end position="383"/>
    </location>
</feature>
<reference evidence="10 11" key="1">
    <citation type="journal article" date="2015" name="Biotechnol. Biofuels">
        <title>Genetic basis of the highly efficient yeast Kluyveromyces marxianus: complete genome sequence and transcriptome analyses.</title>
        <authorList>
            <person name="Lertwattanasakul N."/>
            <person name="Kosaka T."/>
            <person name="Hosoyama A."/>
            <person name="Suzuki Y."/>
            <person name="Rodrussamee N."/>
            <person name="Matsutani M."/>
            <person name="Murata M."/>
            <person name="Fujimoto N."/>
            <person name="Suprayogi"/>
            <person name="Tsuchikane K."/>
            <person name="Limtong S."/>
            <person name="Fujita N."/>
            <person name="Yamada M."/>
        </authorList>
    </citation>
    <scope>NUCLEOTIDE SEQUENCE [LARGE SCALE GENOMIC DNA]</scope>
    <source>
        <strain evidence="11">DMKU3-1042 / BCC 29191 / NBRC 104275</strain>
    </source>
</reference>
<evidence type="ECO:0000256" key="4">
    <source>
        <dbReference type="ARBA" id="ARBA00023242"/>
    </source>
</evidence>
<feature type="compositionally biased region" description="Low complexity" evidence="6">
    <location>
        <begin position="1245"/>
        <end position="1254"/>
    </location>
</feature>
<dbReference type="InterPro" id="IPR021418">
    <property type="entry name" value="THO_THOC2_C"/>
</dbReference>